<keyword evidence="4" id="KW-0233">DNA recombination</keyword>
<evidence type="ECO:0000259" key="5">
    <source>
        <dbReference type="Pfam" id="PF01385"/>
    </source>
</evidence>
<keyword evidence="2" id="KW-0815">Transposition</keyword>
<sequence length="389" mass="44879">MIRCIKTAFQTTKFDLERLFACNRLSAQIWNKCLVIAKNYSLAHEGKWIGQTELQAALKNQFPLHSQSVQAVSHKYLFARESAKQAKKQGLNSKYPYKNKRHYNTKWVDKSFKIEGNTILLSLGIQDGKRQQPIKIIVPDMPDAEIKEIELVFDRRLMVSMSYDDGKAAAVNHGNEVAAVDLGEIHSIAATTTENKAIIITGRKARSIHRLRNKKLAELQKLMSKCKKGSRQWKKYNQAKRFILSKSERQLNDVIHKSTKHFVKWCKEHEVKEVVIGEVEGVQRNTKKKKRKLLNQKLSNWSFGKMKKQLKYKLEAHGTNLTSIDESYSSQQCPCCGRRNKTSTRNYKCSCGYKEHRDVHGSKGILSKYLHGDIRYLGETESFKYLRIA</sequence>
<organism evidence="7 8">
    <name type="scientific">Cohnella luojiensis</name>
    <dbReference type="NCBI Taxonomy" id="652876"/>
    <lineage>
        <taxon>Bacteria</taxon>
        <taxon>Bacillati</taxon>
        <taxon>Bacillota</taxon>
        <taxon>Bacilli</taxon>
        <taxon>Bacillales</taxon>
        <taxon>Paenibacillaceae</taxon>
        <taxon>Cohnella</taxon>
    </lineage>
</organism>
<dbReference type="GO" id="GO:0003677">
    <property type="term" value="F:DNA binding"/>
    <property type="evidence" value="ECO:0007669"/>
    <property type="project" value="UniProtKB-KW"/>
</dbReference>
<evidence type="ECO:0000256" key="4">
    <source>
        <dbReference type="ARBA" id="ARBA00023172"/>
    </source>
</evidence>
<dbReference type="InterPro" id="IPR010095">
    <property type="entry name" value="Cas12f1-like_TNB"/>
</dbReference>
<keyword evidence="3" id="KW-0238">DNA-binding</keyword>
<evidence type="ECO:0000256" key="1">
    <source>
        <dbReference type="ARBA" id="ARBA00008761"/>
    </source>
</evidence>
<gene>
    <name evidence="7" type="ORF">E2980_04495</name>
</gene>
<dbReference type="OrthoDB" id="4278026at2"/>
<evidence type="ECO:0000256" key="2">
    <source>
        <dbReference type="ARBA" id="ARBA00022578"/>
    </source>
</evidence>
<dbReference type="GO" id="GO:0032196">
    <property type="term" value="P:transposition"/>
    <property type="evidence" value="ECO:0007669"/>
    <property type="project" value="UniProtKB-KW"/>
</dbReference>
<feature type="domain" description="Probable transposase IS891/IS1136/IS1341" evidence="5">
    <location>
        <begin position="166"/>
        <end position="281"/>
    </location>
</feature>
<dbReference type="NCBIfam" id="TIGR01766">
    <property type="entry name" value="IS200/IS605 family accessory protein TnpB-like domain"/>
    <property type="match status" value="1"/>
</dbReference>
<evidence type="ECO:0000313" key="7">
    <source>
        <dbReference type="EMBL" id="TFE30019.1"/>
    </source>
</evidence>
<comment type="similarity">
    <text evidence="1">In the C-terminal section; belongs to the transposase 35 family.</text>
</comment>
<accession>A0A4Y8M511</accession>
<reference evidence="7 8" key="1">
    <citation type="submission" date="2019-03" db="EMBL/GenBank/DDBJ databases">
        <title>Cohnella endophytica sp. nov., a novel endophytic bacterium isolated from bark of Sonneratia apetala.</title>
        <authorList>
            <person name="Tuo L."/>
        </authorList>
    </citation>
    <scope>NUCLEOTIDE SEQUENCE [LARGE SCALE GENOMIC DNA]</scope>
    <source>
        <strain evidence="7 8">CCTCC AB 208254</strain>
    </source>
</reference>
<dbReference type="RefSeq" id="WP_135150932.1">
    <property type="nucleotide sequence ID" value="NZ_SOMN01000003.1"/>
</dbReference>
<dbReference type="InterPro" id="IPR001959">
    <property type="entry name" value="Transposase"/>
</dbReference>
<dbReference type="AlphaFoldDB" id="A0A4Y8M511"/>
<dbReference type="EMBL" id="SOMN01000003">
    <property type="protein sequence ID" value="TFE30019.1"/>
    <property type="molecule type" value="Genomic_DNA"/>
</dbReference>
<dbReference type="NCBIfam" id="NF040570">
    <property type="entry name" value="guided_TnpB"/>
    <property type="match status" value="1"/>
</dbReference>
<dbReference type="Proteomes" id="UP000297900">
    <property type="component" value="Unassembled WGS sequence"/>
</dbReference>
<evidence type="ECO:0000313" key="8">
    <source>
        <dbReference type="Proteomes" id="UP000297900"/>
    </source>
</evidence>
<dbReference type="Pfam" id="PF01385">
    <property type="entry name" value="OrfB_IS605"/>
    <property type="match status" value="1"/>
</dbReference>
<proteinExistence type="inferred from homology"/>
<protein>
    <submittedName>
        <fullName evidence="7">Transposase</fullName>
    </submittedName>
</protein>
<evidence type="ECO:0000256" key="3">
    <source>
        <dbReference type="ARBA" id="ARBA00023125"/>
    </source>
</evidence>
<feature type="domain" description="Cas12f1-like TNB" evidence="6">
    <location>
        <begin position="303"/>
        <end position="365"/>
    </location>
</feature>
<dbReference type="Pfam" id="PF07282">
    <property type="entry name" value="Cas12f1-like_TNB"/>
    <property type="match status" value="1"/>
</dbReference>
<evidence type="ECO:0000259" key="6">
    <source>
        <dbReference type="Pfam" id="PF07282"/>
    </source>
</evidence>
<comment type="caution">
    <text evidence="7">The sequence shown here is derived from an EMBL/GenBank/DDBJ whole genome shotgun (WGS) entry which is preliminary data.</text>
</comment>
<name>A0A4Y8M511_9BACL</name>
<dbReference type="GO" id="GO:0006310">
    <property type="term" value="P:DNA recombination"/>
    <property type="evidence" value="ECO:0007669"/>
    <property type="project" value="UniProtKB-KW"/>
</dbReference>
<keyword evidence="8" id="KW-1185">Reference proteome</keyword>